<reference evidence="1 4" key="1">
    <citation type="journal article" date="2015" name="Int. J. Syst. Evol. Microbiol.">
        <title>Exiguobacterium enclense sp. nov., isolated from sediment.</title>
        <authorList>
            <person name="Dastager S.G."/>
            <person name="Mawlankar R."/>
            <person name="Sonalkar V.V."/>
            <person name="Thorat M.N."/>
            <person name="Mual P."/>
            <person name="Verma A."/>
            <person name="Krishnamurthi S."/>
            <person name="Tang S.K."/>
            <person name="Li W.J."/>
        </authorList>
    </citation>
    <scope>NUCLEOTIDE SEQUENCE [LARGE SCALE GENOMIC DNA]</scope>
    <source>
        <strain evidence="1 4">NIO-1109</strain>
    </source>
</reference>
<evidence type="ECO:0000313" key="1">
    <source>
        <dbReference type="EMBL" id="KSU47938.1"/>
    </source>
</evidence>
<proteinExistence type="predicted"/>
<dbReference type="EMBL" id="JBAWKY010000001">
    <property type="protein sequence ID" value="MEI4460901.1"/>
    <property type="molecule type" value="Genomic_DNA"/>
</dbReference>
<accession>A0A0V8GCL7</accession>
<dbReference type="Proteomes" id="UP000053797">
    <property type="component" value="Unassembled WGS sequence"/>
</dbReference>
<comment type="caution">
    <text evidence="1">The sequence shown here is derived from an EMBL/GenBank/DDBJ whole genome shotgun (WGS) entry which is preliminary data.</text>
</comment>
<gene>
    <name evidence="1" type="ORF">AS033_14885</name>
    <name evidence="2" type="ORF">RSA11_03275</name>
    <name evidence="3" type="ORF">SZL87_00545</name>
</gene>
<evidence type="ECO:0000313" key="3">
    <source>
        <dbReference type="EMBL" id="MEI4460901.1"/>
    </source>
</evidence>
<organism evidence="1 4">
    <name type="scientific">Exiguobacterium indicum</name>
    <dbReference type="NCBI Taxonomy" id="296995"/>
    <lineage>
        <taxon>Bacteria</taxon>
        <taxon>Bacillati</taxon>
        <taxon>Bacillota</taxon>
        <taxon>Bacilli</taxon>
        <taxon>Bacillales</taxon>
        <taxon>Bacillales Family XII. Incertae Sedis</taxon>
        <taxon>Exiguobacterium</taxon>
    </lineage>
</organism>
<dbReference type="AlphaFoldDB" id="A0A0V8GCL7"/>
<keyword evidence="6" id="KW-1185">Reference proteome</keyword>
<dbReference type="Proteomes" id="UP001387110">
    <property type="component" value="Unassembled WGS sequence"/>
</dbReference>
<name>A0A0V8GCL7_9BACL</name>
<dbReference type="OrthoDB" id="2352469at2"/>
<evidence type="ECO:0000313" key="4">
    <source>
        <dbReference type="Proteomes" id="UP000053797"/>
    </source>
</evidence>
<dbReference type="EMBL" id="LDQV01000012">
    <property type="protein sequence ID" value="KTR27702.1"/>
    <property type="molecule type" value="Genomic_DNA"/>
</dbReference>
<evidence type="ECO:0000313" key="6">
    <source>
        <dbReference type="Proteomes" id="UP001387110"/>
    </source>
</evidence>
<evidence type="ECO:0000313" key="5">
    <source>
        <dbReference type="Proteomes" id="UP000072605"/>
    </source>
</evidence>
<dbReference type="RefSeq" id="WP_023468285.1">
    <property type="nucleotide sequence ID" value="NZ_FMYN01000006.1"/>
</dbReference>
<reference evidence="2 5" key="2">
    <citation type="journal article" date="2016" name="Front. Microbiol.">
        <title>Genomic Resource of Rice Seed Associated Bacteria.</title>
        <authorList>
            <person name="Midha S."/>
            <person name="Bansal K."/>
            <person name="Sharma S."/>
            <person name="Kumar N."/>
            <person name="Patil P.P."/>
            <person name="Chaudhry V."/>
            <person name="Patil P.B."/>
        </authorList>
    </citation>
    <scope>NUCLEOTIDE SEQUENCE [LARGE SCALE GENOMIC DNA]</scope>
    <source>
        <strain evidence="2 5">RSA11</strain>
    </source>
</reference>
<dbReference type="EMBL" id="LNQL01000006">
    <property type="protein sequence ID" value="KSU47938.1"/>
    <property type="molecule type" value="Genomic_DNA"/>
</dbReference>
<evidence type="ECO:0000313" key="2">
    <source>
        <dbReference type="EMBL" id="KTR27702.1"/>
    </source>
</evidence>
<protein>
    <submittedName>
        <fullName evidence="1">Uncharacterized protein</fullName>
    </submittedName>
</protein>
<sequence>MRKEYVFVISLSLVALFVGLQLGFARLPEPKPKQVTTTPMRPADYQAGLASAKRELKQIQRFTLKSTLPADGTTVTWIYETPSDERIAVDWYYVESYPEEQVQMTRNETSRIISYERYLIVIRPIYGTVVDSELEQFALRFTGYFTTQQQGENDVR</sequence>
<reference evidence="3 6" key="3">
    <citation type="submission" date="2023-12" db="EMBL/GenBank/DDBJ databases">
        <authorList>
            <person name="Easwaran N."/>
            <person name="Lazarus H.P.S."/>
        </authorList>
    </citation>
    <scope>NUCLEOTIDE SEQUENCE [LARGE SCALE GENOMIC DNA]</scope>
    <source>
        <strain evidence="3 6">VIT-2023</strain>
    </source>
</reference>
<dbReference type="GeneID" id="90836693"/>
<dbReference type="Proteomes" id="UP000072605">
    <property type="component" value="Unassembled WGS sequence"/>
</dbReference>